<keyword evidence="3 5" id="KW-0328">Glycosyltransferase</keyword>
<evidence type="ECO:0000313" key="8">
    <source>
        <dbReference type="EMBL" id="HGY94081.1"/>
    </source>
</evidence>
<dbReference type="UniPathway" id="UPA00606"/>
<feature type="binding site" evidence="6">
    <location>
        <position position="196"/>
    </location>
    <ligand>
        <name>a purine D-ribonucleoside</name>
        <dbReference type="ChEBI" id="CHEBI:142355"/>
    </ligand>
</feature>
<dbReference type="InterPro" id="IPR011270">
    <property type="entry name" value="Pur_Nuc_Pase_Ino/Guo-sp"/>
</dbReference>
<dbReference type="GO" id="GO:0009116">
    <property type="term" value="P:nucleoside metabolic process"/>
    <property type="evidence" value="ECO:0007669"/>
    <property type="project" value="InterPro"/>
</dbReference>
<feature type="binding site" evidence="6">
    <location>
        <begin position="84"/>
        <end position="86"/>
    </location>
    <ligand>
        <name>phosphate</name>
        <dbReference type="ChEBI" id="CHEBI:43474"/>
    </ligand>
</feature>
<dbReference type="NCBIfam" id="TIGR01700">
    <property type="entry name" value="PNPH"/>
    <property type="match status" value="1"/>
</dbReference>
<dbReference type="InterPro" id="IPR011268">
    <property type="entry name" value="Purine_phosphorylase"/>
</dbReference>
<feature type="binding site" evidence="6">
    <location>
        <position position="116"/>
    </location>
    <ligand>
        <name>phosphate</name>
        <dbReference type="ChEBI" id="CHEBI:43474"/>
    </ligand>
</feature>
<feature type="binding site" evidence="6">
    <location>
        <position position="64"/>
    </location>
    <ligand>
        <name>phosphate</name>
        <dbReference type="ChEBI" id="CHEBI:43474"/>
    </ligand>
</feature>
<comment type="similarity">
    <text evidence="2 5">Belongs to the PNP/MTAP phosphorylase family.</text>
</comment>
<evidence type="ECO:0000256" key="4">
    <source>
        <dbReference type="ARBA" id="ARBA00022679"/>
    </source>
</evidence>
<gene>
    <name evidence="8" type="ORF">ENW50_05275</name>
</gene>
<protein>
    <recommendedName>
        <fullName evidence="5">Purine nucleoside phosphorylase</fullName>
        <ecNumber evidence="5">2.4.2.1</ecNumber>
    </recommendedName>
    <alternativeName>
        <fullName evidence="5">Inosine-guanosine phosphorylase</fullName>
    </alternativeName>
</protein>
<dbReference type="CDD" id="cd09009">
    <property type="entry name" value="PNP-EcPNPII_like"/>
    <property type="match status" value="1"/>
</dbReference>
<dbReference type="GO" id="GO:0004731">
    <property type="term" value="F:purine-nucleoside phosphorylase activity"/>
    <property type="evidence" value="ECO:0007669"/>
    <property type="project" value="UniProtKB-EC"/>
</dbReference>
<dbReference type="Gene3D" id="3.40.50.1580">
    <property type="entry name" value="Nucleoside phosphorylase domain"/>
    <property type="match status" value="1"/>
</dbReference>
<dbReference type="AlphaFoldDB" id="A0A7V5CSR1"/>
<feature type="binding site" evidence="6">
    <location>
        <position position="33"/>
    </location>
    <ligand>
        <name>phosphate</name>
        <dbReference type="ChEBI" id="CHEBI:43474"/>
    </ligand>
</feature>
<dbReference type="NCBIfam" id="TIGR01697">
    <property type="entry name" value="PNPH-PUNA-XAPA"/>
    <property type="match status" value="1"/>
</dbReference>
<dbReference type="InterPro" id="IPR035994">
    <property type="entry name" value="Nucleoside_phosphorylase_sf"/>
</dbReference>
<dbReference type="PIRSF" id="PIRSF000477">
    <property type="entry name" value="PurNPase"/>
    <property type="match status" value="1"/>
</dbReference>
<dbReference type="GO" id="GO:0005737">
    <property type="term" value="C:cytoplasm"/>
    <property type="evidence" value="ECO:0007669"/>
    <property type="project" value="TreeGrafter"/>
</dbReference>
<dbReference type="SUPFAM" id="SSF53167">
    <property type="entry name" value="Purine and uridine phosphorylases"/>
    <property type="match status" value="1"/>
</dbReference>
<proteinExistence type="inferred from homology"/>
<accession>A0A7V5CSR1</accession>
<comment type="caution">
    <text evidence="8">The sequence shown here is derived from an EMBL/GenBank/DDBJ whole genome shotgun (WGS) entry which is preliminary data.</text>
</comment>
<keyword evidence="4 5" id="KW-0808">Transferase</keyword>
<organism evidence="8">
    <name type="scientific">Acidobacterium capsulatum</name>
    <dbReference type="NCBI Taxonomy" id="33075"/>
    <lineage>
        <taxon>Bacteria</taxon>
        <taxon>Pseudomonadati</taxon>
        <taxon>Acidobacteriota</taxon>
        <taxon>Terriglobia</taxon>
        <taxon>Terriglobales</taxon>
        <taxon>Acidobacteriaceae</taxon>
        <taxon>Acidobacterium</taxon>
    </lineage>
</organism>
<comment type="pathway">
    <text evidence="1 5">Purine metabolism; purine nucleoside salvage.</text>
</comment>
<dbReference type="PANTHER" id="PTHR11904:SF9">
    <property type="entry name" value="PURINE NUCLEOSIDE PHOSPHORYLASE-RELATED"/>
    <property type="match status" value="1"/>
</dbReference>
<sequence>MSSLSIFSETIEAAACIRKRSPLQPKVAVVLGSGLGAFAGSLTNSKCMRFSEAPHFPVSNVQGHSGRIHIGQCGDTPVLVMQGRVHAYEGYKPSQVVFPIRVMKQLGIEQVIVTNAAGGIREGLQAGELVLIEDHINLTGYNPLCGINEERFGPRFFDMTNAYSPRLRKLAHSVAEQHGHSLKEGVYIGVLGPSFETPAEIRAFRSMGADLVGMSTVQEVIAARHMGLEVLGISCVTNLAAGLQNEELTHEEVLETGKRAEAQLTQLLQGLIPQMAGLGREDAA</sequence>
<reference evidence="8" key="1">
    <citation type="journal article" date="2020" name="mSystems">
        <title>Genome- and Community-Level Interaction Insights into Carbon Utilization and Element Cycling Functions of Hydrothermarchaeota in Hydrothermal Sediment.</title>
        <authorList>
            <person name="Zhou Z."/>
            <person name="Liu Y."/>
            <person name="Xu W."/>
            <person name="Pan J."/>
            <person name="Luo Z.H."/>
            <person name="Li M."/>
        </authorList>
    </citation>
    <scope>NUCLEOTIDE SEQUENCE [LARGE SCALE GENOMIC DNA]</scope>
    <source>
        <strain evidence="8">SpSt-855</strain>
    </source>
</reference>
<dbReference type="Pfam" id="PF01048">
    <property type="entry name" value="PNP_UDP_1"/>
    <property type="match status" value="1"/>
</dbReference>
<evidence type="ECO:0000259" key="7">
    <source>
        <dbReference type="Pfam" id="PF01048"/>
    </source>
</evidence>
<evidence type="ECO:0000256" key="2">
    <source>
        <dbReference type="ARBA" id="ARBA00006751"/>
    </source>
</evidence>
<dbReference type="InterPro" id="IPR000845">
    <property type="entry name" value="Nucleoside_phosphorylase_d"/>
</dbReference>
<evidence type="ECO:0000256" key="5">
    <source>
        <dbReference type="PIRNR" id="PIRNR000477"/>
    </source>
</evidence>
<name>A0A7V5CSR1_9BACT</name>
<feature type="binding site" evidence="6">
    <location>
        <position position="215"/>
    </location>
    <ligand>
        <name>phosphate</name>
        <dbReference type="ChEBI" id="CHEBI:43474"/>
    </ligand>
</feature>
<feature type="binding site" evidence="6">
    <location>
        <position position="238"/>
    </location>
    <ligand>
        <name>a purine D-ribonucleoside</name>
        <dbReference type="ChEBI" id="CHEBI:142355"/>
    </ligand>
</feature>
<dbReference type="PANTHER" id="PTHR11904">
    <property type="entry name" value="METHYLTHIOADENOSINE/PURINE NUCLEOSIDE PHOSPHORYLASE"/>
    <property type="match status" value="1"/>
</dbReference>
<dbReference type="EC" id="2.4.2.1" evidence="5"/>
<feature type="domain" description="Nucleoside phosphorylase" evidence="7">
    <location>
        <begin position="26"/>
        <end position="272"/>
    </location>
</feature>
<evidence type="ECO:0000256" key="6">
    <source>
        <dbReference type="PIRSR" id="PIRSR000477-2"/>
    </source>
</evidence>
<comment type="function">
    <text evidence="5">The purine nucleoside phosphorylases catalyze the phosphorolytic breakdown of the N-glycosidic bond in the beta-(deoxy)ribonucleoside molecules, with the formation of the corresponding free purine bases and pentose-1-phosphate.</text>
</comment>
<dbReference type="NCBIfam" id="NF006054">
    <property type="entry name" value="PRK08202.1"/>
    <property type="match status" value="1"/>
</dbReference>
<evidence type="ECO:0000256" key="1">
    <source>
        <dbReference type="ARBA" id="ARBA00005058"/>
    </source>
</evidence>
<dbReference type="EMBL" id="DTKL01000030">
    <property type="protein sequence ID" value="HGY94081.1"/>
    <property type="molecule type" value="Genomic_DNA"/>
</dbReference>
<evidence type="ECO:0000256" key="3">
    <source>
        <dbReference type="ARBA" id="ARBA00022676"/>
    </source>
</evidence>